<evidence type="ECO:0000256" key="1">
    <source>
        <dbReference type="SAM" id="Phobius"/>
    </source>
</evidence>
<keyword evidence="1" id="KW-0812">Transmembrane</keyword>
<sequence length="148" mass="17437">MLYISLTIFIAVSVPFKHFFQALCVLSFIRTSIATPLGTALLNRAMRYLEQDNIATISRNMDQVRAWSESIPMNTLYNLIKTQTTLTSLKELFGWVCIQGTIFLIIIMSYRLWRDREETFRHPVHKAMNFHRKVKTRMRKGYKTVENQ</sequence>
<proteinExistence type="predicted"/>
<reference evidence="2" key="1">
    <citation type="journal article" date="2021" name="PeerJ">
        <title>Extensive microbial diversity within the chicken gut microbiome revealed by metagenomics and culture.</title>
        <authorList>
            <person name="Gilroy R."/>
            <person name="Ravi A."/>
            <person name="Getino M."/>
            <person name="Pursley I."/>
            <person name="Horton D.L."/>
            <person name="Alikhan N.F."/>
            <person name="Baker D."/>
            <person name="Gharbi K."/>
            <person name="Hall N."/>
            <person name="Watson M."/>
            <person name="Adriaenssens E.M."/>
            <person name="Foster-Nyarko E."/>
            <person name="Jarju S."/>
            <person name="Secka A."/>
            <person name="Antonio M."/>
            <person name="Oren A."/>
            <person name="Chaudhuri R.R."/>
            <person name="La Ragione R."/>
            <person name="Hildebrand F."/>
            <person name="Pallen M.J."/>
        </authorList>
    </citation>
    <scope>NUCLEOTIDE SEQUENCE</scope>
    <source>
        <strain evidence="2">G4-2901</strain>
    </source>
</reference>
<keyword evidence="1" id="KW-0472">Membrane</keyword>
<name>A0A948TE41_9BACT</name>
<organism evidence="2 3">
    <name type="scientific">Candidatus Phocaeicola faecigallinarum</name>
    <dbReference type="NCBI Taxonomy" id="2838732"/>
    <lineage>
        <taxon>Bacteria</taxon>
        <taxon>Pseudomonadati</taxon>
        <taxon>Bacteroidota</taxon>
        <taxon>Bacteroidia</taxon>
        <taxon>Bacteroidales</taxon>
        <taxon>Bacteroidaceae</taxon>
        <taxon>Phocaeicola</taxon>
    </lineage>
</organism>
<dbReference type="AlphaFoldDB" id="A0A948TE41"/>
<dbReference type="EMBL" id="JAHLFW010000111">
    <property type="protein sequence ID" value="MBU3839301.1"/>
    <property type="molecule type" value="Genomic_DNA"/>
</dbReference>
<gene>
    <name evidence="2" type="ORF">H9777_13545</name>
</gene>
<dbReference type="Proteomes" id="UP000783796">
    <property type="component" value="Unassembled WGS sequence"/>
</dbReference>
<accession>A0A948TE41</accession>
<reference evidence="2" key="2">
    <citation type="submission" date="2021-04" db="EMBL/GenBank/DDBJ databases">
        <authorList>
            <person name="Gilroy R."/>
        </authorList>
    </citation>
    <scope>NUCLEOTIDE SEQUENCE</scope>
    <source>
        <strain evidence="2">G4-2901</strain>
    </source>
</reference>
<evidence type="ECO:0000313" key="3">
    <source>
        <dbReference type="Proteomes" id="UP000783796"/>
    </source>
</evidence>
<evidence type="ECO:0000313" key="2">
    <source>
        <dbReference type="EMBL" id="MBU3839301.1"/>
    </source>
</evidence>
<comment type="caution">
    <text evidence="2">The sequence shown here is derived from an EMBL/GenBank/DDBJ whole genome shotgun (WGS) entry which is preliminary data.</text>
</comment>
<feature type="transmembrane region" description="Helical" evidence="1">
    <location>
        <begin position="92"/>
        <end position="113"/>
    </location>
</feature>
<keyword evidence="1" id="KW-1133">Transmembrane helix</keyword>
<protein>
    <submittedName>
        <fullName evidence="2">Uncharacterized protein</fullName>
    </submittedName>
</protein>